<dbReference type="PANTHER" id="PTHR47272:SF1">
    <property type="entry name" value="PIGGYBAC TRANSPOSABLE ELEMENT-DERIVED PROTEIN 3-LIKE"/>
    <property type="match status" value="1"/>
</dbReference>
<dbReference type="GeneTree" id="ENSGT00940000166554"/>
<dbReference type="Proteomes" id="UP000694383">
    <property type="component" value="Unplaced"/>
</dbReference>
<feature type="region of interest" description="Disordered" evidence="1">
    <location>
        <begin position="1"/>
        <end position="47"/>
    </location>
</feature>
<keyword evidence="4" id="KW-1185">Reference proteome</keyword>
<name>A0A8C7XHK8_9TELE</name>
<organism evidence="3 4">
    <name type="scientific">Oryzias sinensis</name>
    <name type="common">Chinese medaka</name>
    <dbReference type="NCBI Taxonomy" id="183150"/>
    <lineage>
        <taxon>Eukaryota</taxon>
        <taxon>Metazoa</taxon>
        <taxon>Chordata</taxon>
        <taxon>Craniata</taxon>
        <taxon>Vertebrata</taxon>
        <taxon>Euteleostomi</taxon>
        <taxon>Actinopterygii</taxon>
        <taxon>Neopterygii</taxon>
        <taxon>Teleostei</taxon>
        <taxon>Neoteleostei</taxon>
        <taxon>Acanthomorphata</taxon>
        <taxon>Ovalentaria</taxon>
        <taxon>Atherinomorphae</taxon>
        <taxon>Beloniformes</taxon>
        <taxon>Adrianichthyidae</taxon>
        <taxon>Oryziinae</taxon>
        <taxon>Oryzias</taxon>
    </lineage>
</organism>
<accession>A0A8C7XHK8</accession>
<proteinExistence type="predicted"/>
<evidence type="ECO:0000313" key="3">
    <source>
        <dbReference type="Ensembl" id="ENSOSIP00000012407.1"/>
    </source>
</evidence>
<feature type="compositionally biased region" description="Low complexity" evidence="1">
    <location>
        <begin position="8"/>
        <end position="18"/>
    </location>
</feature>
<evidence type="ECO:0000313" key="4">
    <source>
        <dbReference type="Proteomes" id="UP000694383"/>
    </source>
</evidence>
<evidence type="ECO:0000259" key="2">
    <source>
        <dbReference type="Pfam" id="PF13843"/>
    </source>
</evidence>
<protein>
    <recommendedName>
        <fullName evidence="2">PiggyBac transposable element-derived protein domain-containing protein</fullName>
    </recommendedName>
</protein>
<feature type="domain" description="PiggyBac transposable element-derived protein" evidence="2">
    <location>
        <begin position="110"/>
        <end position="463"/>
    </location>
</feature>
<dbReference type="InterPro" id="IPR029526">
    <property type="entry name" value="PGBD"/>
</dbReference>
<dbReference type="Ensembl" id="ENSOSIT00000013150.1">
    <property type="protein sequence ID" value="ENSOSIP00000012407.1"/>
    <property type="gene ID" value="ENSOSIG00000007262.1"/>
</dbReference>
<reference evidence="3" key="2">
    <citation type="submission" date="2025-09" db="UniProtKB">
        <authorList>
            <consortium name="Ensembl"/>
        </authorList>
    </citation>
    <scope>IDENTIFICATION</scope>
</reference>
<evidence type="ECO:0000256" key="1">
    <source>
        <dbReference type="SAM" id="MobiDB-lite"/>
    </source>
</evidence>
<dbReference type="AlphaFoldDB" id="A0A8C7XHK8"/>
<feature type="compositionally biased region" description="Acidic residues" evidence="1">
    <location>
        <begin position="20"/>
        <end position="37"/>
    </location>
</feature>
<sequence>MASFNGKPARGPRARAPPVDSEDSCLSDSGDSDEEPTPEPGDNKILSRFLSFDEDTEQTPLCTRAAAAGGKPAAPLKRKTVAWKTVKQQNSDKKVPVCVNSLRDGESVRSPIEYFRHFFDKQLLDSIVEQSNVYCRQQNPNHDLRLDRTSLEQFIGTAVYMSFFHLPQSRMYWSSACRVQQVADVLSRDRWEEIKQFIHFSDNTAPNDDRLFKIRLIVDSLLPKFQALPQDQMLCVHEQTVPIPDRSALKQPCKWAYKIFVLCNTKGLVRSFDIYTGNTDPAPDQPDIGAGGNIVLKLAQAIQNHVNHLLYFDERFSSLDLFLALEKRGIPALGTVQQAALPGCSFSTDSEMKKKGRGAFEEQQAEVENVDIRAVKWFDSRAVIVASTFAGAQPVFTKQRWDRKLKRNVSVEHPSIISLYKKFKGGVDALDALINHYPIHIRSKKYYHRLFFHFVDMVIVNSWLLYRRDCESLGLHSKKQMDLLAFRSSIAQALCMEGKNLMEKRRGWPTPDIELEFQRKKRRGPAKAIPAQEVRTDAVGHWPVVENGRQRCKFPQCKGQTVIKCGKCNIHLCLKRNTSCGCETTGHSDSSNQAFFF</sequence>
<reference evidence="3" key="1">
    <citation type="submission" date="2025-08" db="UniProtKB">
        <authorList>
            <consortium name="Ensembl"/>
        </authorList>
    </citation>
    <scope>IDENTIFICATION</scope>
</reference>
<dbReference type="PANTHER" id="PTHR47272">
    <property type="entry name" value="DDE_TNP_1_7 DOMAIN-CONTAINING PROTEIN"/>
    <property type="match status" value="1"/>
</dbReference>
<dbReference type="Pfam" id="PF13843">
    <property type="entry name" value="DDE_Tnp_1_7"/>
    <property type="match status" value="1"/>
</dbReference>